<keyword evidence="7" id="KW-0812">Transmembrane</keyword>
<reference evidence="9" key="1">
    <citation type="journal article" date="2013" name="Nat. Biotechnol.">
        <title>Draft genome sequence of chickpea (Cicer arietinum) provides a resource for trait improvement.</title>
        <authorList>
            <person name="Varshney R.K."/>
            <person name="Song C."/>
            <person name="Saxena R.K."/>
            <person name="Azam S."/>
            <person name="Yu S."/>
            <person name="Sharpe A.G."/>
            <person name="Cannon S."/>
            <person name="Baek J."/>
            <person name="Rosen B.D."/>
            <person name="Tar'an B."/>
            <person name="Millan T."/>
            <person name="Zhang X."/>
            <person name="Ramsay L.D."/>
            <person name="Iwata A."/>
            <person name="Wang Y."/>
            <person name="Nelson W."/>
            <person name="Farmer A.D."/>
            <person name="Gaur P.M."/>
            <person name="Soderlund C."/>
            <person name="Penmetsa R.V."/>
            <person name="Xu C."/>
            <person name="Bharti A.K."/>
            <person name="He W."/>
            <person name="Winter P."/>
            <person name="Zhao S."/>
            <person name="Hane J.K."/>
            <person name="Carrasquilla-Garcia N."/>
            <person name="Condie J.A."/>
            <person name="Upadhyaya H.D."/>
            <person name="Luo M.C."/>
            <person name="Thudi M."/>
            <person name="Gowda C.L."/>
            <person name="Singh N.P."/>
            <person name="Lichtenzveig J."/>
            <person name="Gali K.K."/>
            <person name="Rubio J."/>
            <person name="Nadarajan N."/>
            <person name="Dolezel J."/>
            <person name="Bansal K.C."/>
            <person name="Xu X."/>
            <person name="Edwards D."/>
            <person name="Zhang G."/>
            <person name="Kahl G."/>
            <person name="Gil J."/>
            <person name="Singh K.B."/>
            <person name="Datta S.K."/>
            <person name="Jackson S.A."/>
            <person name="Wang J."/>
            <person name="Cook D.R."/>
        </authorList>
    </citation>
    <scope>NUCLEOTIDE SEQUENCE [LARGE SCALE GENOMIC DNA]</scope>
    <source>
        <strain evidence="9">cv. CDC Frontier</strain>
    </source>
</reference>
<dbReference type="InterPro" id="IPR008978">
    <property type="entry name" value="HSP20-like_chaperone"/>
</dbReference>
<dbReference type="AlphaFoldDB" id="A0A1S2XYE5"/>
<keyword evidence="7" id="KW-1133">Transmembrane helix</keyword>
<dbReference type="SUPFAM" id="SSF49764">
    <property type="entry name" value="HSP20-like chaperones"/>
    <property type="match status" value="1"/>
</dbReference>
<organism evidence="9 10">
    <name type="scientific">Cicer arietinum</name>
    <name type="common">Chickpea</name>
    <name type="synonym">Garbanzo</name>
    <dbReference type="NCBI Taxonomy" id="3827"/>
    <lineage>
        <taxon>Eukaryota</taxon>
        <taxon>Viridiplantae</taxon>
        <taxon>Streptophyta</taxon>
        <taxon>Embryophyta</taxon>
        <taxon>Tracheophyta</taxon>
        <taxon>Spermatophyta</taxon>
        <taxon>Magnoliopsida</taxon>
        <taxon>eudicotyledons</taxon>
        <taxon>Gunneridae</taxon>
        <taxon>Pentapetalae</taxon>
        <taxon>rosids</taxon>
        <taxon>fabids</taxon>
        <taxon>Fabales</taxon>
        <taxon>Fabaceae</taxon>
        <taxon>Papilionoideae</taxon>
        <taxon>50 kb inversion clade</taxon>
        <taxon>NPAAA clade</taxon>
        <taxon>Hologalegina</taxon>
        <taxon>IRL clade</taxon>
        <taxon>Cicereae</taxon>
        <taxon>Cicer</taxon>
    </lineage>
</organism>
<dbReference type="GO" id="GO:0005886">
    <property type="term" value="C:plasma membrane"/>
    <property type="evidence" value="ECO:0007669"/>
    <property type="project" value="UniProtKB-SubCell"/>
</dbReference>
<dbReference type="PANTHER" id="PTHR43670">
    <property type="entry name" value="HEAT SHOCK PROTEIN 26"/>
    <property type="match status" value="1"/>
</dbReference>
<keyword evidence="3" id="KW-0611">Plant defense</keyword>
<evidence type="ECO:0000256" key="5">
    <source>
        <dbReference type="RuleBase" id="RU003616"/>
    </source>
</evidence>
<dbReference type="Pfam" id="PF00011">
    <property type="entry name" value="HSP20"/>
    <property type="match status" value="1"/>
</dbReference>
<comment type="similarity">
    <text evidence="4 5">Belongs to the small heat shock protein (HSP20) family.</text>
</comment>
<evidence type="ECO:0000256" key="1">
    <source>
        <dbReference type="ARBA" id="ARBA00004162"/>
    </source>
</evidence>
<evidence type="ECO:0000256" key="6">
    <source>
        <dbReference type="SAM" id="MobiDB-lite"/>
    </source>
</evidence>
<dbReference type="CDD" id="cd06464">
    <property type="entry name" value="ACD_sHsps-like"/>
    <property type="match status" value="1"/>
</dbReference>
<dbReference type="RefSeq" id="XP_004496467.1">
    <property type="nucleotide sequence ID" value="XM_004496410.3"/>
</dbReference>
<feature type="region of interest" description="Disordered" evidence="6">
    <location>
        <begin position="143"/>
        <end position="184"/>
    </location>
</feature>
<dbReference type="PaxDb" id="3827-XP_004496467.1"/>
<sequence length="216" mass="24479">MEVELGLKITRTIDDTTSISDFHFAKDRAGPVFLSKETDATFILTTHLKGYKKENIKININKDGTKISVSGEKEVQEMQMIPFKKEFKLKGFRKKFKIPNGVVLNKIKAKYNEEEGVLTILMPKTEITKGVLSGVGIEEVKEEGGANSNSMISEQEQSVEKEEKVLDHKTEEEKVKVKKKRPKKPWQPCPPLMLGGSTLLVSIIFLVMHYIRVKKS</sequence>
<proteinExistence type="inferred from homology"/>
<keyword evidence="2" id="KW-1003">Cell membrane</keyword>
<evidence type="ECO:0000313" key="9">
    <source>
        <dbReference type="Proteomes" id="UP000087171"/>
    </source>
</evidence>
<keyword evidence="7" id="KW-0472">Membrane</keyword>
<comment type="subcellular location">
    <subcellularLocation>
        <location evidence="1">Cell membrane</location>
        <topology evidence="1">Single-pass membrane protein</topology>
    </subcellularLocation>
</comment>
<protein>
    <submittedName>
        <fullName evidence="10">18.1 kDa class I heat shock protein</fullName>
    </submittedName>
</protein>
<dbReference type="Proteomes" id="UP000087171">
    <property type="component" value="Chromosome Ca4"/>
</dbReference>
<dbReference type="Gene3D" id="2.60.40.790">
    <property type="match status" value="1"/>
</dbReference>
<keyword evidence="10" id="KW-0346">Stress response</keyword>
<name>A0A1S2XYE5_CICAR</name>
<evidence type="ECO:0000313" key="10">
    <source>
        <dbReference type="RefSeq" id="XP_004496467.1"/>
    </source>
</evidence>
<dbReference type="GO" id="GO:0006952">
    <property type="term" value="P:defense response"/>
    <property type="evidence" value="ECO:0007669"/>
    <property type="project" value="UniProtKB-KW"/>
</dbReference>
<reference evidence="10" key="2">
    <citation type="submission" date="2025-08" db="UniProtKB">
        <authorList>
            <consortium name="RefSeq"/>
        </authorList>
    </citation>
    <scope>IDENTIFICATION</scope>
    <source>
        <tissue evidence="10">Etiolated seedlings</tissue>
    </source>
</reference>
<keyword evidence="9" id="KW-1185">Reference proteome</keyword>
<dbReference type="STRING" id="3827.A0A1S2XYE5"/>
<evidence type="ECO:0000256" key="3">
    <source>
        <dbReference type="ARBA" id="ARBA00022821"/>
    </source>
</evidence>
<evidence type="ECO:0000256" key="4">
    <source>
        <dbReference type="PROSITE-ProRule" id="PRU00285"/>
    </source>
</evidence>
<dbReference type="KEGG" id="cam:101493944"/>
<dbReference type="PROSITE" id="PS01031">
    <property type="entry name" value="SHSP"/>
    <property type="match status" value="1"/>
</dbReference>
<accession>A0A1S2XYE5</accession>
<dbReference type="InterPro" id="IPR002068">
    <property type="entry name" value="A-crystallin/Hsp20_dom"/>
</dbReference>
<evidence type="ECO:0000256" key="7">
    <source>
        <dbReference type="SAM" id="Phobius"/>
    </source>
</evidence>
<feature type="domain" description="SHSP" evidence="8">
    <location>
        <begin position="23"/>
        <end position="140"/>
    </location>
</feature>
<feature type="transmembrane region" description="Helical" evidence="7">
    <location>
        <begin position="192"/>
        <end position="211"/>
    </location>
</feature>
<dbReference type="OrthoDB" id="1920188at2759"/>
<evidence type="ECO:0000259" key="8">
    <source>
        <dbReference type="PROSITE" id="PS01031"/>
    </source>
</evidence>
<feature type="compositionally biased region" description="Basic and acidic residues" evidence="6">
    <location>
        <begin position="158"/>
        <end position="175"/>
    </location>
</feature>
<dbReference type="eggNOG" id="KOG0710">
    <property type="taxonomic scope" value="Eukaryota"/>
</dbReference>
<gene>
    <name evidence="10" type="primary">LOC101493944</name>
</gene>
<dbReference type="GeneID" id="101493944"/>
<dbReference type="PANTHER" id="PTHR43670:SF34">
    <property type="entry name" value="HSP20-LIKE CHAPERONES SUPERFAMILY PROTEIN"/>
    <property type="match status" value="1"/>
</dbReference>
<dbReference type="GO" id="GO:0034605">
    <property type="term" value="P:cellular response to heat"/>
    <property type="evidence" value="ECO:0007669"/>
    <property type="project" value="TreeGrafter"/>
</dbReference>
<evidence type="ECO:0000256" key="2">
    <source>
        <dbReference type="ARBA" id="ARBA00022475"/>
    </source>
</evidence>